<keyword evidence="1" id="KW-0472">Membrane</keyword>
<dbReference type="KEGG" id="cbau:H1R16_04115"/>
<keyword evidence="5" id="KW-1185">Reference proteome</keyword>
<proteinExistence type="predicted"/>
<dbReference type="AlphaFoldDB" id="A0A7D7LQS1"/>
<feature type="transmembrane region" description="Helical" evidence="1">
    <location>
        <begin position="6"/>
        <end position="23"/>
    </location>
</feature>
<keyword evidence="1" id="KW-0812">Transmembrane</keyword>
<feature type="transmembrane region" description="Helical" evidence="1">
    <location>
        <begin position="306"/>
        <end position="324"/>
    </location>
</feature>
<name>A0A7D7LQS1_9FLAO</name>
<feature type="transmembrane region" description="Helical" evidence="1">
    <location>
        <begin position="249"/>
        <end position="269"/>
    </location>
</feature>
<reference evidence="3 4" key="1">
    <citation type="submission" date="2020-07" db="EMBL/GenBank/DDBJ databases">
        <title>Chryseobacterium sp.cx-624.</title>
        <authorList>
            <person name="Yang C."/>
        </authorList>
    </citation>
    <scope>NUCLEOTIDE SEQUENCE [LARGE SCALE GENOMIC DNA]</scope>
    <source>
        <strain evidence="3">Cx-624</strain>
        <strain evidence="4">cx-624</strain>
    </source>
</reference>
<dbReference type="InterPro" id="IPR049458">
    <property type="entry name" value="EpsG-like"/>
</dbReference>
<dbReference type="Pfam" id="PF14897">
    <property type="entry name" value="EpsG"/>
    <property type="match status" value="1"/>
</dbReference>
<keyword evidence="1" id="KW-1133">Transmembrane helix</keyword>
<dbReference type="EMBL" id="JACEUX010000003">
    <property type="protein sequence ID" value="MBA5247444.1"/>
    <property type="molecule type" value="Genomic_DNA"/>
</dbReference>
<dbReference type="Proteomes" id="UP000539710">
    <property type="component" value="Unassembled WGS sequence"/>
</dbReference>
<feature type="transmembrane region" description="Helical" evidence="1">
    <location>
        <begin position="336"/>
        <end position="359"/>
    </location>
</feature>
<dbReference type="RefSeq" id="WP_181887545.1">
    <property type="nucleotide sequence ID" value="NZ_CP059472.1"/>
</dbReference>
<evidence type="ECO:0000256" key="1">
    <source>
        <dbReference type="SAM" id="Phobius"/>
    </source>
</evidence>
<feature type="transmembrane region" description="Helical" evidence="1">
    <location>
        <begin position="102"/>
        <end position="122"/>
    </location>
</feature>
<evidence type="ECO:0000313" key="3">
    <source>
        <dbReference type="EMBL" id="QMS99200.1"/>
    </source>
</evidence>
<feature type="transmembrane region" description="Helical" evidence="1">
    <location>
        <begin position="281"/>
        <end position="300"/>
    </location>
</feature>
<evidence type="ECO:0000313" key="5">
    <source>
        <dbReference type="Proteomes" id="UP000539710"/>
    </source>
</evidence>
<evidence type="ECO:0000313" key="2">
    <source>
        <dbReference type="EMBL" id="MBA5247444.1"/>
    </source>
</evidence>
<accession>A0A7D7LQS1</accession>
<feature type="transmembrane region" description="Helical" evidence="1">
    <location>
        <begin position="30"/>
        <end position="48"/>
    </location>
</feature>
<organism evidence="3 4">
    <name type="scientific">Marnyiella aurantia</name>
    <dbReference type="NCBI Taxonomy" id="2758037"/>
    <lineage>
        <taxon>Bacteria</taxon>
        <taxon>Pseudomonadati</taxon>
        <taxon>Bacteroidota</taxon>
        <taxon>Flavobacteriia</taxon>
        <taxon>Flavobacteriales</taxon>
        <taxon>Weeksellaceae</taxon>
        <taxon>Marnyiella</taxon>
    </lineage>
</organism>
<protein>
    <submittedName>
        <fullName evidence="3">EpsG family protein</fullName>
    </submittedName>
</protein>
<evidence type="ECO:0000313" key="4">
    <source>
        <dbReference type="Proteomes" id="UP000515349"/>
    </source>
</evidence>
<dbReference type="Proteomes" id="UP000515349">
    <property type="component" value="Chromosome"/>
</dbReference>
<sequence>MSINFIIFPLIILLGLFLGAADSARNRKTFIILVSFILLLETSLRSLSVGSDTMNYYDIYNDVQGKSWGMIWDEFIGRYFYNTNESDIGYWIFQKMISMVAINWQMFVFIANLFFFVPLGRLMYRYSSSMTELVFAYILYVAMFHIISLSGGRQLYAIGLSIMAYMSMTERKYKMALLYIFLGMFIHMTALLFLLPLLLSRINPKYLKTIHLFSFAMVPVVLIFTNQIIVLMGSSIGVDKYANYGMSEVQGGATTFMSLLLLVSLFCYLTIKKTELQNSRALANIYLMLPLFTFFGPLIYSNGSMIRISMYFHLYIMLLIPLAVNRYTKGFPRTVTYSVLIIAVMALALRDGGLIYYFYWEEPHLLYNLG</sequence>
<dbReference type="EMBL" id="CP059472">
    <property type="protein sequence ID" value="QMS99200.1"/>
    <property type="molecule type" value="Genomic_DNA"/>
</dbReference>
<gene>
    <name evidence="3" type="ORF">H1R16_04115</name>
    <name evidence="2" type="ORF">H2507_09705</name>
</gene>
<reference evidence="2" key="3">
    <citation type="submission" date="2020-07" db="EMBL/GenBank/DDBJ databases">
        <authorList>
            <person name="Yang C."/>
        </authorList>
    </citation>
    <scope>NUCLEOTIDE SEQUENCE</scope>
    <source>
        <strain evidence="2">Cx-624</strain>
    </source>
</reference>
<feature type="transmembrane region" description="Helical" evidence="1">
    <location>
        <begin position="134"/>
        <end position="156"/>
    </location>
</feature>
<feature type="transmembrane region" description="Helical" evidence="1">
    <location>
        <begin position="210"/>
        <end position="229"/>
    </location>
</feature>
<feature type="transmembrane region" description="Helical" evidence="1">
    <location>
        <begin position="176"/>
        <end position="198"/>
    </location>
</feature>
<reference evidence="5" key="2">
    <citation type="submission" date="2020-07" db="EMBL/GenBank/DDBJ databases">
        <title>Flavobacterium sp. xlx-214.</title>
        <authorList>
            <person name="Yang C."/>
        </authorList>
    </citation>
    <scope>NUCLEOTIDE SEQUENCE [LARGE SCALE GENOMIC DNA]</scope>
    <source>
        <strain evidence="5">CX-624</strain>
    </source>
</reference>